<evidence type="ECO:0000256" key="1">
    <source>
        <dbReference type="PROSITE-ProRule" id="PRU01077"/>
    </source>
</evidence>
<evidence type="ECO:0000259" key="3">
    <source>
        <dbReference type="PROSITE" id="PS51741"/>
    </source>
</evidence>
<reference evidence="4 5" key="1">
    <citation type="journal article" date="2017" name="PLoS Biol.">
        <title>The sea cucumber genome provides insights into morphological evolution and visceral regeneration.</title>
        <authorList>
            <person name="Zhang X."/>
            <person name="Sun L."/>
            <person name="Yuan J."/>
            <person name="Sun Y."/>
            <person name="Gao Y."/>
            <person name="Zhang L."/>
            <person name="Li S."/>
            <person name="Dai H."/>
            <person name="Hamel J.F."/>
            <person name="Liu C."/>
            <person name="Yu Y."/>
            <person name="Liu S."/>
            <person name="Lin W."/>
            <person name="Guo K."/>
            <person name="Jin S."/>
            <person name="Xu P."/>
            <person name="Storey K.B."/>
            <person name="Huan P."/>
            <person name="Zhang T."/>
            <person name="Zhou Y."/>
            <person name="Zhang J."/>
            <person name="Lin C."/>
            <person name="Li X."/>
            <person name="Xing L."/>
            <person name="Huo D."/>
            <person name="Sun M."/>
            <person name="Wang L."/>
            <person name="Mercier A."/>
            <person name="Li F."/>
            <person name="Yang H."/>
            <person name="Xiang J."/>
        </authorList>
    </citation>
    <scope>NUCLEOTIDE SEQUENCE [LARGE SCALE GENOMIC DNA]</scope>
    <source>
        <strain evidence="4">Shaxun</strain>
        <tissue evidence="4">Muscle</tissue>
    </source>
</reference>
<dbReference type="InterPro" id="IPR031160">
    <property type="entry name" value="F_BAR_dom"/>
</dbReference>
<dbReference type="PANTHER" id="PTHR15735:SF12">
    <property type="entry name" value="CDC42-INTERACTING PROTEIN 4, ISOFORM B"/>
    <property type="match status" value="1"/>
</dbReference>
<name>A0A2G8LJL0_STIJA</name>
<proteinExistence type="predicted"/>
<comment type="caution">
    <text evidence="4">The sequence shown here is derived from an EMBL/GenBank/DDBJ whole genome shotgun (WGS) entry which is preliminary data.</text>
</comment>
<feature type="coiled-coil region" evidence="2">
    <location>
        <begin position="34"/>
        <end position="68"/>
    </location>
</feature>
<evidence type="ECO:0000313" key="5">
    <source>
        <dbReference type="Proteomes" id="UP000230750"/>
    </source>
</evidence>
<keyword evidence="1 2" id="KW-0175">Coiled coil</keyword>
<sequence length="333" mass="38390">NYSSLRTFKGVLQEVGSIANQHELISDYLGKDVLMEVVRLIAELKKERKEHLQEAKHEENVMDKSKKKLDSCKSAYRAAHEQWMQAKILFEKADSDDNRTKAEVERARSTMDNKNKMREDQKNDYILQLQNTNKDQEEHYYKKVPTIFNKLQTMEERRITCLGKYYETYAECHKKVLPVITQCLDDIQTKHGQSVKPAERTLRFKCVSNDDTFFSIIEPVGLASGRSQVQTGIRPPPDIVMVDLDEPGSSRATPHQTRVATTSALAVKTVVQIHYQEGETTQTETNRYIWNHIYQEDVHPPNENLLFFLGLFLSSSDDRVFRSVAGTANFVVQ</sequence>
<feature type="domain" description="F-BAR" evidence="3">
    <location>
        <begin position="1"/>
        <end position="203"/>
    </location>
</feature>
<dbReference type="AlphaFoldDB" id="A0A2G8LJL0"/>
<evidence type="ECO:0000313" key="4">
    <source>
        <dbReference type="EMBL" id="PIK60431.1"/>
    </source>
</evidence>
<dbReference type="PANTHER" id="PTHR15735">
    <property type="entry name" value="FCH AND DOUBLE SH3 DOMAINS PROTEIN"/>
    <property type="match status" value="1"/>
</dbReference>
<dbReference type="Gene3D" id="1.20.1270.60">
    <property type="entry name" value="Arfaptin homology (AH) domain/BAR domain"/>
    <property type="match status" value="1"/>
</dbReference>
<dbReference type="Proteomes" id="UP000230750">
    <property type="component" value="Unassembled WGS sequence"/>
</dbReference>
<accession>A0A2G8LJL0</accession>
<dbReference type="STRING" id="307972.A0A2G8LJL0"/>
<dbReference type="PROSITE" id="PS51741">
    <property type="entry name" value="F_BAR"/>
    <property type="match status" value="1"/>
</dbReference>
<dbReference type="EMBL" id="MRZV01000057">
    <property type="protein sequence ID" value="PIK60431.1"/>
    <property type="molecule type" value="Genomic_DNA"/>
</dbReference>
<organism evidence="4 5">
    <name type="scientific">Stichopus japonicus</name>
    <name type="common">Sea cucumber</name>
    <dbReference type="NCBI Taxonomy" id="307972"/>
    <lineage>
        <taxon>Eukaryota</taxon>
        <taxon>Metazoa</taxon>
        <taxon>Echinodermata</taxon>
        <taxon>Eleutherozoa</taxon>
        <taxon>Echinozoa</taxon>
        <taxon>Holothuroidea</taxon>
        <taxon>Aspidochirotacea</taxon>
        <taxon>Aspidochirotida</taxon>
        <taxon>Stichopodidae</taxon>
        <taxon>Apostichopus</taxon>
    </lineage>
</organism>
<dbReference type="SUPFAM" id="SSF103657">
    <property type="entry name" value="BAR/IMD domain-like"/>
    <property type="match status" value="1"/>
</dbReference>
<dbReference type="InterPro" id="IPR027267">
    <property type="entry name" value="AH/BAR_dom_sf"/>
</dbReference>
<evidence type="ECO:0000256" key="2">
    <source>
        <dbReference type="SAM" id="Coils"/>
    </source>
</evidence>
<dbReference type="OrthoDB" id="8783038at2759"/>
<protein>
    <submittedName>
        <fullName evidence="4">Putative formin-binding protein 1-like isoform X15</fullName>
    </submittedName>
</protein>
<feature type="non-terminal residue" evidence="4">
    <location>
        <position position="1"/>
    </location>
</feature>
<gene>
    <name evidence="4" type="ORF">BSL78_02667</name>
</gene>
<keyword evidence="5" id="KW-1185">Reference proteome</keyword>